<keyword evidence="1" id="KW-1185">Reference proteome</keyword>
<dbReference type="AlphaFoldDB" id="A0A2I4EFW3"/>
<proteinExistence type="predicted"/>
<dbReference type="Proteomes" id="UP000235220">
    <property type="component" value="Unplaced"/>
</dbReference>
<dbReference type="STRING" id="51240.A0A2I4EFW3"/>
<dbReference type="PANTHER" id="PTHR33116:SF86">
    <property type="entry name" value="REVERSE TRANSCRIPTASE DOMAIN-CONTAINING PROTEIN"/>
    <property type="match status" value="1"/>
</dbReference>
<evidence type="ECO:0000313" key="1">
    <source>
        <dbReference type="Proteomes" id="UP000235220"/>
    </source>
</evidence>
<dbReference type="KEGG" id="jre:108989207"/>
<name>A0A2I4EFW3_JUGRE</name>
<evidence type="ECO:0000313" key="2">
    <source>
        <dbReference type="RefSeq" id="XP_018818288.1"/>
    </source>
</evidence>
<organism evidence="1 2">
    <name type="scientific">Juglans regia</name>
    <name type="common">English walnut</name>
    <dbReference type="NCBI Taxonomy" id="51240"/>
    <lineage>
        <taxon>Eukaryota</taxon>
        <taxon>Viridiplantae</taxon>
        <taxon>Streptophyta</taxon>
        <taxon>Embryophyta</taxon>
        <taxon>Tracheophyta</taxon>
        <taxon>Spermatophyta</taxon>
        <taxon>Magnoliopsida</taxon>
        <taxon>eudicotyledons</taxon>
        <taxon>Gunneridae</taxon>
        <taxon>Pentapetalae</taxon>
        <taxon>rosids</taxon>
        <taxon>fabids</taxon>
        <taxon>Fagales</taxon>
        <taxon>Juglandaceae</taxon>
        <taxon>Juglans</taxon>
    </lineage>
</organism>
<dbReference type="RefSeq" id="XP_018818288.1">
    <property type="nucleotide sequence ID" value="XM_018962743.1"/>
</dbReference>
<dbReference type="InterPro" id="IPR000477">
    <property type="entry name" value="RT_dom"/>
</dbReference>
<accession>A0A2I4EFW3</accession>
<dbReference type="OrthoDB" id="1932527at2759"/>
<protein>
    <submittedName>
        <fullName evidence="2">Uncharacterized protein LOC108989207</fullName>
    </submittedName>
</protein>
<gene>
    <name evidence="2" type="primary">LOC108989207</name>
</gene>
<dbReference type="Gramene" id="Jr_Scaffold_687_00020_p1">
    <property type="protein sequence ID" value="cds.Jr_Scaffold_687_00020_p1"/>
    <property type="gene ID" value="Jr_Scaffold_687_00020"/>
</dbReference>
<dbReference type="GeneID" id="108989207"/>
<dbReference type="Pfam" id="PF00078">
    <property type="entry name" value="RVT_1"/>
    <property type="match status" value="1"/>
</dbReference>
<reference evidence="2" key="1">
    <citation type="submission" date="2025-08" db="UniProtKB">
        <authorList>
            <consortium name="RefSeq"/>
        </authorList>
    </citation>
    <scope>IDENTIFICATION</scope>
    <source>
        <tissue evidence="2">Leaves</tissue>
    </source>
</reference>
<sequence>MNSRMKGKRGFMALKLDMSKAYDRVEWKFIEAIMTKMEFPVHWIHIIQACLNSVSYSILVNGEPQQRFLPFRGLKQEDPLSPYLFILCAEALTSLLNQAEACGNLTPVSIGRGPITMNHLFFVDDSLLFCQAKLEELNCVLNILDLYEKGSGQVLNKDKSTIFFSKNTAQEPETSGHALWGCIAAKDVWCQGPKKVQKLSLQSDLIFNVWAGVVDTLDPGELDEVAITMRVICSNTKAEVKKAILEAGNSVVCGTYEKYLGLPAMVGRSKFNTFKNLKERIWQKMSSWENKFISQAGKEILIKAVLQAIPTYTMCIFKLPKKLCQEINGLFAKFWWGRQ</sequence>
<dbReference type="PANTHER" id="PTHR33116">
    <property type="entry name" value="REVERSE TRANSCRIPTASE ZINC-BINDING DOMAIN-CONTAINING PROTEIN-RELATED-RELATED"/>
    <property type="match status" value="1"/>
</dbReference>
<dbReference type="PROSITE" id="PS50878">
    <property type="entry name" value="RT_POL"/>
    <property type="match status" value="1"/>
</dbReference>